<organism evidence="1 2">
    <name type="scientific">Euphydryas editha</name>
    <name type="common">Edith's checkerspot</name>
    <dbReference type="NCBI Taxonomy" id="104508"/>
    <lineage>
        <taxon>Eukaryota</taxon>
        <taxon>Metazoa</taxon>
        <taxon>Ecdysozoa</taxon>
        <taxon>Arthropoda</taxon>
        <taxon>Hexapoda</taxon>
        <taxon>Insecta</taxon>
        <taxon>Pterygota</taxon>
        <taxon>Neoptera</taxon>
        <taxon>Endopterygota</taxon>
        <taxon>Lepidoptera</taxon>
        <taxon>Glossata</taxon>
        <taxon>Ditrysia</taxon>
        <taxon>Papilionoidea</taxon>
        <taxon>Nymphalidae</taxon>
        <taxon>Nymphalinae</taxon>
        <taxon>Euphydryas</taxon>
    </lineage>
</organism>
<dbReference type="Proteomes" id="UP001153954">
    <property type="component" value="Unassembled WGS sequence"/>
</dbReference>
<dbReference type="EMBL" id="CAKOGL010000007">
    <property type="protein sequence ID" value="CAH2088863.1"/>
    <property type="molecule type" value="Genomic_DNA"/>
</dbReference>
<dbReference type="AlphaFoldDB" id="A0AAU9TSK2"/>
<name>A0AAU9TSK2_EUPED</name>
<accession>A0AAU9TSK2</accession>
<proteinExistence type="predicted"/>
<evidence type="ECO:0000313" key="2">
    <source>
        <dbReference type="Proteomes" id="UP001153954"/>
    </source>
</evidence>
<comment type="caution">
    <text evidence="1">The sequence shown here is derived from an EMBL/GenBank/DDBJ whole genome shotgun (WGS) entry which is preliminary data.</text>
</comment>
<reference evidence="1" key="1">
    <citation type="submission" date="2022-03" db="EMBL/GenBank/DDBJ databases">
        <authorList>
            <person name="Tunstrom K."/>
        </authorList>
    </citation>
    <scope>NUCLEOTIDE SEQUENCE</scope>
</reference>
<keyword evidence="2" id="KW-1185">Reference proteome</keyword>
<evidence type="ECO:0000313" key="1">
    <source>
        <dbReference type="EMBL" id="CAH2088863.1"/>
    </source>
</evidence>
<gene>
    <name evidence="1" type="ORF">EEDITHA_LOCUS4979</name>
</gene>
<protein>
    <submittedName>
        <fullName evidence="1">Uncharacterized protein</fullName>
    </submittedName>
</protein>
<sequence length="79" mass="9136">MVFMSSMKRIQLRNKAVKRSDIEVKALELPELAWYKNIISNDSDTVTVNEAKEYCEEDEECHDEEGCICVEPEIGKVRV</sequence>